<gene>
    <name evidence="2" type="ORF">Prum_069000</name>
</gene>
<evidence type="ECO:0000256" key="1">
    <source>
        <dbReference type="SAM" id="MobiDB-lite"/>
    </source>
</evidence>
<evidence type="ECO:0000313" key="2">
    <source>
        <dbReference type="EMBL" id="GFJ93258.1"/>
    </source>
</evidence>
<feature type="region of interest" description="Disordered" evidence="1">
    <location>
        <begin position="56"/>
        <end position="93"/>
    </location>
</feature>
<dbReference type="EMBL" id="BLPG01000001">
    <property type="protein sequence ID" value="GFJ93258.1"/>
    <property type="molecule type" value="Genomic_DNA"/>
</dbReference>
<keyword evidence="3" id="KW-1185">Reference proteome</keyword>
<feature type="compositionally biased region" description="Low complexity" evidence="1">
    <location>
        <begin position="62"/>
        <end position="74"/>
    </location>
</feature>
<dbReference type="RefSeq" id="WP_173079928.1">
    <property type="nucleotide sequence ID" value="NZ_BAABJB010000053.1"/>
</dbReference>
<reference evidence="2 3" key="2">
    <citation type="submission" date="2020-03" db="EMBL/GenBank/DDBJ databases">
        <authorList>
            <person name="Ichikawa N."/>
            <person name="Kimura A."/>
            <person name="Kitahashi Y."/>
            <person name="Uohara A."/>
        </authorList>
    </citation>
    <scope>NUCLEOTIDE SEQUENCE [LARGE SCALE GENOMIC DNA]</scope>
    <source>
        <strain evidence="2 3">NBRC 108638</strain>
    </source>
</reference>
<comment type="caution">
    <text evidence="2">The sequence shown here is derived from an EMBL/GenBank/DDBJ whole genome shotgun (WGS) entry which is preliminary data.</text>
</comment>
<name>A0A6V8LE61_9ACTN</name>
<sequence length="93" mass="9839">MVESPEQTRDALVTARAIAPEHVHDHPQVLETLDGLTRGRLRQDAQVQALGQWVGEGLGVNSPLPGRSRSGSSPNKLITPNASAVVTGSSAHR</sequence>
<reference evidence="2 3" key="1">
    <citation type="submission" date="2020-03" db="EMBL/GenBank/DDBJ databases">
        <title>Whole genome shotgun sequence of Phytohabitans rumicis NBRC 108638.</title>
        <authorList>
            <person name="Komaki H."/>
            <person name="Tamura T."/>
        </authorList>
    </citation>
    <scope>NUCLEOTIDE SEQUENCE [LARGE SCALE GENOMIC DNA]</scope>
    <source>
        <strain evidence="2 3">NBRC 108638</strain>
    </source>
</reference>
<protein>
    <submittedName>
        <fullName evidence="2">Uncharacterized protein</fullName>
    </submittedName>
</protein>
<organism evidence="2 3">
    <name type="scientific">Phytohabitans rumicis</name>
    <dbReference type="NCBI Taxonomy" id="1076125"/>
    <lineage>
        <taxon>Bacteria</taxon>
        <taxon>Bacillati</taxon>
        <taxon>Actinomycetota</taxon>
        <taxon>Actinomycetes</taxon>
        <taxon>Micromonosporales</taxon>
        <taxon>Micromonosporaceae</taxon>
    </lineage>
</organism>
<evidence type="ECO:0000313" key="3">
    <source>
        <dbReference type="Proteomes" id="UP000482960"/>
    </source>
</evidence>
<dbReference type="Proteomes" id="UP000482960">
    <property type="component" value="Unassembled WGS sequence"/>
</dbReference>
<accession>A0A6V8LE61</accession>
<feature type="compositionally biased region" description="Polar residues" evidence="1">
    <location>
        <begin position="75"/>
        <end position="93"/>
    </location>
</feature>
<proteinExistence type="predicted"/>
<dbReference type="AlphaFoldDB" id="A0A6V8LE61"/>